<gene>
    <name evidence="1" type="ORF">GCM10009037_02410</name>
</gene>
<evidence type="ECO:0000313" key="1">
    <source>
        <dbReference type="EMBL" id="GGL22505.1"/>
    </source>
</evidence>
<keyword evidence="2" id="KW-1185">Reference proteome</keyword>
<dbReference type="InterPro" id="IPR055979">
    <property type="entry name" value="DUF7557"/>
</dbReference>
<dbReference type="OrthoDB" id="195455at2157"/>
<dbReference type="EMBL" id="BMPF01000001">
    <property type="protein sequence ID" value="GGL22505.1"/>
    <property type="molecule type" value="Genomic_DNA"/>
</dbReference>
<name>A0A830F5Y1_9EURY</name>
<dbReference type="GeneID" id="55824644"/>
<dbReference type="Pfam" id="PF24434">
    <property type="entry name" value="DUF7557"/>
    <property type="match status" value="1"/>
</dbReference>
<dbReference type="RefSeq" id="WP_176969860.1">
    <property type="nucleotide sequence ID" value="NZ_BMPF01000001.1"/>
</dbReference>
<evidence type="ECO:0000313" key="2">
    <source>
        <dbReference type="Proteomes" id="UP000628840"/>
    </source>
</evidence>
<comment type="caution">
    <text evidence="1">The sequence shown here is derived from an EMBL/GenBank/DDBJ whole genome shotgun (WGS) entry which is preliminary data.</text>
</comment>
<proteinExistence type="predicted"/>
<protein>
    <submittedName>
        <fullName evidence="1">Uncharacterized protein</fullName>
    </submittedName>
</protein>
<dbReference type="Proteomes" id="UP000628840">
    <property type="component" value="Unassembled WGS sequence"/>
</dbReference>
<reference evidence="1 2" key="1">
    <citation type="journal article" date="2019" name="Int. J. Syst. Evol. Microbiol.">
        <title>The Global Catalogue of Microorganisms (GCM) 10K type strain sequencing project: providing services to taxonomists for standard genome sequencing and annotation.</title>
        <authorList>
            <consortium name="The Broad Institute Genomics Platform"/>
            <consortium name="The Broad Institute Genome Sequencing Center for Infectious Disease"/>
            <person name="Wu L."/>
            <person name="Ma J."/>
        </authorList>
    </citation>
    <scope>NUCLEOTIDE SEQUENCE [LARGE SCALE GENOMIC DNA]</scope>
    <source>
        <strain evidence="1 2">JCM 19585</strain>
    </source>
</reference>
<sequence length="49" mass="5754">MPKVHFDEATIERLDDLRTEDQSYDEIVNELIDIYEAEELTIFHGGDVE</sequence>
<dbReference type="AlphaFoldDB" id="A0A830F5Y1"/>
<organism evidence="1 2">
    <name type="scientific">Halarchaeum grantii</name>
    <dbReference type="NCBI Taxonomy" id="1193105"/>
    <lineage>
        <taxon>Archaea</taxon>
        <taxon>Methanobacteriati</taxon>
        <taxon>Methanobacteriota</taxon>
        <taxon>Stenosarchaea group</taxon>
        <taxon>Halobacteria</taxon>
        <taxon>Halobacteriales</taxon>
        <taxon>Halobacteriaceae</taxon>
    </lineage>
</organism>
<accession>A0A830F5Y1</accession>